<evidence type="ECO:0000313" key="2">
    <source>
        <dbReference type="EMBL" id="MBM6578401.1"/>
    </source>
</evidence>
<dbReference type="InterPro" id="IPR022742">
    <property type="entry name" value="Hydrolase_4"/>
</dbReference>
<dbReference type="GO" id="GO:0016787">
    <property type="term" value="F:hydrolase activity"/>
    <property type="evidence" value="ECO:0007669"/>
    <property type="project" value="UniProtKB-KW"/>
</dbReference>
<dbReference type="InterPro" id="IPR029058">
    <property type="entry name" value="AB_hydrolase_fold"/>
</dbReference>
<keyword evidence="2" id="KW-0378">Hydrolase</keyword>
<dbReference type="SUPFAM" id="SSF53474">
    <property type="entry name" value="alpha/beta-Hydrolases"/>
    <property type="match status" value="1"/>
</dbReference>
<accession>A0ABS2DE78</accession>
<organism evidence="2 3">
    <name type="scientific">Sphingomonas longa</name>
    <dbReference type="NCBI Taxonomy" id="2778730"/>
    <lineage>
        <taxon>Bacteria</taxon>
        <taxon>Pseudomonadati</taxon>
        <taxon>Pseudomonadota</taxon>
        <taxon>Alphaproteobacteria</taxon>
        <taxon>Sphingomonadales</taxon>
        <taxon>Sphingomonadaceae</taxon>
        <taxon>Sphingomonas</taxon>
    </lineage>
</organism>
<dbReference type="EMBL" id="JAFEMC010000007">
    <property type="protein sequence ID" value="MBM6578401.1"/>
    <property type="molecule type" value="Genomic_DNA"/>
</dbReference>
<keyword evidence="3" id="KW-1185">Reference proteome</keyword>
<sequence length="256" mass="26820">MRRVIRFASTGCDLVGTLDEADGRTGVLIVSGGSEPRMGAHRGMAMLAARLAADGVPVFRFDRRGVGDSAGEDAGFEGSLPDIGAACATFRREAPGLRHVVGFGNCDAASALALGGRAGGVDAVLLANPWLREEADALPPNAAIRARYAQRLRDPAEWRRLLTGGVDLGKLAGGLAKLGRRTAPDPLADRVLAGIDAWGDAARIVLAEGDATAIAFAEAARDRDYAIERVATASHSFVGHADTLHRLLIKAIRRLP</sequence>
<evidence type="ECO:0000259" key="1">
    <source>
        <dbReference type="Pfam" id="PF12146"/>
    </source>
</evidence>
<evidence type="ECO:0000313" key="3">
    <source>
        <dbReference type="Proteomes" id="UP000763641"/>
    </source>
</evidence>
<dbReference type="NCBIfam" id="TIGR03100">
    <property type="entry name" value="hydr1_PEP"/>
    <property type="match status" value="1"/>
</dbReference>
<dbReference type="Proteomes" id="UP000763641">
    <property type="component" value="Unassembled WGS sequence"/>
</dbReference>
<gene>
    <name evidence="2" type="ORF">ILT43_18630</name>
</gene>
<feature type="domain" description="Serine aminopeptidase S33" evidence="1">
    <location>
        <begin position="44"/>
        <end position="149"/>
    </location>
</feature>
<proteinExistence type="predicted"/>
<protein>
    <submittedName>
        <fullName evidence="2">Hydrolase 1, exosortase A system-associated</fullName>
    </submittedName>
</protein>
<reference evidence="2 3" key="1">
    <citation type="submission" date="2020-12" db="EMBL/GenBank/DDBJ databases">
        <title>Sphingomonas sp.</title>
        <authorList>
            <person name="Kim M.K."/>
        </authorList>
    </citation>
    <scope>NUCLEOTIDE SEQUENCE [LARGE SCALE GENOMIC DNA]</scope>
    <source>
        <strain evidence="2 3">BT552</strain>
    </source>
</reference>
<dbReference type="Pfam" id="PF12146">
    <property type="entry name" value="Hydrolase_4"/>
    <property type="match status" value="1"/>
</dbReference>
<dbReference type="RefSeq" id="WP_204200496.1">
    <property type="nucleotide sequence ID" value="NZ_JAFEMC010000007.1"/>
</dbReference>
<dbReference type="Gene3D" id="3.40.50.1820">
    <property type="entry name" value="alpha/beta hydrolase"/>
    <property type="match status" value="1"/>
</dbReference>
<name>A0ABS2DE78_9SPHN</name>
<comment type="caution">
    <text evidence="2">The sequence shown here is derived from an EMBL/GenBank/DDBJ whole genome shotgun (WGS) entry which is preliminary data.</text>
</comment>
<dbReference type="InterPro" id="IPR017531">
    <property type="entry name" value="Hydrolase-1_PEP"/>
</dbReference>